<dbReference type="InterPro" id="IPR043128">
    <property type="entry name" value="Rev_trsase/Diguanyl_cyclase"/>
</dbReference>
<dbReference type="GO" id="GO:0016740">
    <property type="term" value="F:transferase activity"/>
    <property type="evidence" value="ECO:0007669"/>
    <property type="project" value="UniProtKB-KW"/>
</dbReference>
<keyword evidence="11" id="KW-0051">Antiviral defense</keyword>
<dbReference type="InterPro" id="IPR041062">
    <property type="entry name" value="Csm1_B"/>
</dbReference>
<reference evidence="14 15" key="1">
    <citation type="journal article" date="2016" name="ISME J.">
        <title>Chasing the elusive Euryarchaeota class WSA2: genomes reveal a uniquely fastidious methyl-reducing methanogen.</title>
        <authorList>
            <person name="Nobu M.K."/>
            <person name="Narihiro T."/>
            <person name="Kuroda K."/>
            <person name="Mei R."/>
            <person name="Liu W.T."/>
        </authorList>
    </citation>
    <scope>NUCLEOTIDE SEQUENCE [LARGE SCALE GENOMIC DNA]</scope>
    <source>
        <strain evidence="14">U1lsi0528_Bin055</strain>
    </source>
</reference>
<name>A0A150IUS0_9EURY</name>
<feature type="domain" description="GGDEF" evidence="13">
    <location>
        <begin position="531"/>
        <end position="674"/>
    </location>
</feature>
<keyword evidence="10" id="KW-0067">ATP-binding</keyword>
<accession>A0A150IUS0</accession>
<protein>
    <recommendedName>
        <fullName evidence="3">CRISPR system single-strand-specific deoxyribonuclease Cas10/Csm1 (subtype III-A)</fullName>
    </recommendedName>
    <alternativeName>
        <fullName evidence="12">Cyclic oligoadenylate synthase</fullName>
    </alternativeName>
</protein>
<evidence type="ECO:0000256" key="2">
    <source>
        <dbReference type="ARBA" id="ARBA00005700"/>
    </source>
</evidence>
<dbReference type="PANTHER" id="PTHR36528:SF1">
    <property type="entry name" value="CRISPR SYSTEM SINGLE-STRAND-SPECIFIC DEOXYRIBONUCLEASE CAS10_CSM1 (SUBTYPE III-A)"/>
    <property type="match status" value="1"/>
</dbReference>
<gene>
    <name evidence="14" type="ORF">AMQ22_01873</name>
</gene>
<dbReference type="InterPro" id="IPR052117">
    <property type="entry name" value="Cas10/Csm1_subtype-III-A"/>
</dbReference>
<evidence type="ECO:0000256" key="6">
    <source>
        <dbReference type="ARBA" id="ARBA00022741"/>
    </source>
</evidence>
<dbReference type="PANTHER" id="PTHR36528">
    <property type="entry name" value="CRISPR SYSTEM SINGLE-STRAND-SPECIFIC DEOXYRIBONUCLEASE CAS10/CSM1 (SUBTYPE III-A)"/>
    <property type="match status" value="1"/>
</dbReference>
<dbReference type="Pfam" id="PF22335">
    <property type="entry name" value="Cas10-Cmr2_palm2"/>
    <property type="match status" value="1"/>
</dbReference>
<evidence type="ECO:0000256" key="10">
    <source>
        <dbReference type="ARBA" id="ARBA00022840"/>
    </source>
</evidence>
<dbReference type="SUPFAM" id="SSF109604">
    <property type="entry name" value="HD-domain/PDEase-like"/>
    <property type="match status" value="1"/>
</dbReference>
<comment type="similarity">
    <text evidence="2">Belongs to the CRISPR-associated Cas10/Csm1 family.</text>
</comment>
<keyword evidence="8" id="KW-0378">Hydrolase</keyword>
<evidence type="ECO:0000256" key="4">
    <source>
        <dbReference type="ARBA" id="ARBA00022679"/>
    </source>
</evidence>
<evidence type="ECO:0000313" key="14">
    <source>
        <dbReference type="EMBL" id="KYC48404.1"/>
    </source>
</evidence>
<dbReference type="Proteomes" id="UP000075398">
    <property type="component" value="Unassembled WGS sequence"/>
</dbReference>
<evidence type="ECO:0000256" key="3">
    <source>
        <dbReference type="ARBA" id="ARBA00014333"/>
    </source>
</evidence>
<dbReference type="Gene3D" id="1.10.3210.10">
    <property type="entry name" value="Hypothetical protein af1432"/>
    <property type="match status" value="1"/>
</dbReference>
<dbReference type="GO" id="GO:0004519">
    <property type="term" value="F:endonuclease activity"/>
    <property type="evidence" value="ECO:0007669"/>
    <property type="project" value="UniProtKB-KW"/>
</dbReference>
<evidence type="ECO:0000256" key="12">
    <source>
        <dbReference type="ARBA" id="ARBA00032922"/>
    </source>
</evidence>
<dbReference type="PATRIC" id="fig|1705409.3.peg.1979"/>
<evidence type="ECO:0000256" key="1">
    <source>
        <dbReference type="ARBA" id="ARBA00001968"/>
    </source>
</evidence>
<dbReference type="InterPro" id="IPR013408">
    <property type="entry name" value="Cas10/Csm1"/>
</dbReference>
<dbReference type="InterPro" id="IPR006674">
    <property type="entry name" value="HD_domain"/>
</dbReference>
<proteinExistence type="inferred from homology"/>
<comment type="cofactor">
    <cofactor evidence="1">
        <name>a divalent metal cation</name>
        <dbReference type="ChEBI" id="CHEBI:60240"/>
    </cofactor>
</comment>
<evidence type="ECO:0000256" key="5">
    <source>
        <dbReference type="ARBA" id="ARBA00022722"/>
    </source>
</evidence>
<dbReference type="GO" id="GO:0051607">
    <property type="term" value="P:defense response to virus"/>
    <property type="evidence" value="ECO:0007669"/>
    <property type="project" value="UniProtKB-KW"/>
</dbReference>
<evidence type="ECO:0000259" key="13">
    <source>
        <dbReference type="PROSITE" id="PS50887"/>
    </source>
</evidence>
<evidence type="ECO:0000256" key="11">
    <source>
        <dbReference type="ARBA" id="ARBA00023118"/>
    </source>
</evidence>
<sequence length="783" mass="90448">MNQVRENSINQPSLEEITLGALLHDIGKFAQRAGEEDFKKEEMRPLIQKKDKKTERYTHDHALYTFGIVESIRDALPLKIRYEIVASLAACHHEPSTIFDKMIQLGDIISAGLERKEYADTETSDEKKQFYEIPLSCILDQVDLIGKKSPKRFYNLAPLSPDSIFPTSTTMVGKKEYANLWKLFYNDLLKLRVQEFENYLDALIAIYEHYLWCIPSSTIQEPDISLYDHSITTTAFSACLYKYYMETNGQNIGSFDFNLKEPTFLFISGDVSGIQSYIFDLKTTESNAKLLRARSFEIELLTTQAANLIIKTLNLPKVCILTNAGGQFLILVHNTEEVKTKIRKLRETIERYFLNHFLGELSLNISEPVESSISDLKQEEFPHLLQKIKDSAIASKYKKFNSLLKTKSDHILDKEYNRIQEKDAVCPVCDQRAGEEKKEGILICRTCNRLIKIGEKLPKALAVEAQKDARLGVEDVYLLTESQLKQTKFAYSINKYRIGLGIYHMPYHIPLKDTGEPLTFEELAEQGEGTKKIAMFKADVDNLGAVFSIGMKGHISISRYAALSRTLHYFFSTYLNHFIEKNYPKYIYTVFSGGDDVCIIGPWNKVIDFALSLQQEFQRLVGENPSITLSAGVILAHPNIPVRTIASEAEEALKKSKEADPEMKEKNKITLFETTVTWKEFKKLMDEANKLFYLLDRKKISQAFLYRLLQYHNMNKLITKDHKNISRNILWISHLYYDIARNLKDENNIDYEKNKNYLKEFVHNYIQTLRIPVSYVLYRVRKD</sequence>
<evidence type="ECO:0000256" key="9">
    <source>
        <dbReference type="ARBA" id="ARBA00022839"/>
    </source>
</evidence>
<dbReference type="EMBL" id="LNGC01000132">
    <property type="protein sequence ID" value="KYC48404.1"/>
    <property type="molecule type" value="Genomic_DNA"/>
</dbReference>
<dbReference type="PROSITE" id="PS50887">
    <property type="entry name" value="GGDEF"/>
    <property type="match status" value="1"/>
</dbReference>
<dbReference type="GO" id="GO:0005524">
    <property type="term" value="F:ATP binding"/>
    <property type="evidence" value="ECO:0007669"/>
    <property type="project" value="UniProtKB-KW"/>
</dbReference>
<evidence type="ECO:0000313" key="15">
    <source>
        <dbReference type="Proteomes" id="UP000075398"/>
    </source>
</evidence>
<evidence type="ECO:0000256" key="7">
    <source>
        <dbReference type="ARBA" id="ARBA00022759"/>
    </source>
</evidence>
<comment type="caution">
    <text evidence="14">The sequence shown here is derived from an EMBL/GenBank/DDBJ whole genome shotgun (WGS) entry which is preliminary data.</text>
</comment>
<dbReference type="InterPro" id="IPR000160">
    <property type="entry name" value="GGDEF_dom"/>
</dbReference>
<organism evidence="14 15">
    <name type="scientific">Candidatus Methanofastidiosum methylothiophilum</name>
    <dbReference type="NCBI Taxonomy" id="1705564"/>
    <lineage>
        <taxon>Archaea</taxon>
        <taxon>Methanobacteriati</taxon>
        <taxon>Methanobacteriota</taxon>
        <taxon>Stenosarchaea group</taxon>
        <taxon>Candidatus Methanofastidiosia</taxon>
        <taxon>Candidatus Methanofastidiosales</taxon>
        <taxon>Candidatus Methanofastidiosaceae</taxon>
        <taxon>Candidatus Methanofastidiosum</taxon>
    </lineage>
</organism>
<dbReference type="GO" id="GO:0004527">
    <property type="term" value="F:exonuclease activity"/>
    <property type="evidence" value="ECO:0007669"/>
    <property type="project" value="UniProtKB-KW"/>
</dbReference>
<dbReference type="Pfam" id="PF01966">
    <property type="entry name" value="HD"/>
    <property type="match status" value="1"/>
</dbReference>
<keyword evidence="9" id="KW-0269">Exonuclease</keyword>
<dbReference type="NCBIfam" id="TIGR02578">
    <property type="entry name" value="cas_TM1811_Csm1"/>
    <property type="match status" value="1"/>
</dbReference>
<keyword evidence="6" id="KW-0547">Nucleotide-binding</keyword>
<keyword evidence="7" id="KW-0255">Endonuclease</keyword>
<evidence type="ECO:0000256" key="8">
    <source>
        <dbReference type="ARBA" id="ARBA00022801"/>
    </source>
</evidence>
<keyword evidence="4" id="KW-0808">Transferase</keyword>
<keyword evidence="5" id="KW-0540">Nuclease</keyword>
<dbReference type="AlphaFoldDB" id="A0A150IUS0"/>
<dbReference type="InterPro" id="IPR054767">
    <property type="entry name" value="Cas10-Cmr2_palm2"/>
</dbReference>
<dbReference type="Gene3D" id="3.30.70.270">
    <property type="match status" value="1"/>
</dbReference>
<dbReference type="Pfam" id="PF18211">
    <property type="entry name" value="Csm1_B"/>
    <property type="match status" value="1"/>
</dbReference>